<keyword evidence="3" id="KW-1185">Reference proteome</keyword>
<keyword evidence="2" id="KW-0449">Lipoprotein</keyword>
<reference evidence="2 3" key="1">
    <citation type="journal article" date="2010" name="J. Bacteriol.">
        <title>Genome sequences of Pelagibaca bermudensis HTCC2601T and Maritimibacter alkaliphilus HTCC2654T, the type strains of two marine Roseobacter genera.</title>
        <authorList>
            <person name="Thrash J.C."/>
            <person name="Cho J.C."/>
            <person name="Ferriera S."/>
            <person name="Johnson J."/>
            <person name="Vergin K.L."/>
            <person name="Giovannoni S.J."/>
        </authorList>
    </citation>
    <scope>NUCLEOTIDE SEQUENCE [LARGE SCALE GENOMIC DNA]</scope>
    <source>
        <strain evidence="3">DSM 26914 / JCM 13377 / KCTC 12554 / HTCC2601</strain>
    </source>
</reference>
<gene>
    <name evidence="2" type="ORF">R2601_26241</name>
</gene>
<dbReference type="OrthoDB" id="5339359at2"/>
<dbReference type="EMBL" id="AATQ01000006">
    <property type="protein sequence ID" value="EAU47505.1"/>
    <property type="molecule type" value="Genomic_DNA"/>
</dbReference>
<evidence type="ECO:0000256" key="1">
    <source>
        <dbReference type="SAM" id="SignalP"/>
    </source>
</evidence>
<evidence type="ECO:0000313" key="2">
    <source>
        <dbReference type="EMBL" id="EAU47505.1"/>
    </source>
</evidence>
<comment type="caution">
    <text evidence="2">The sequence shown here is derived from an EMBL/GenBank/DDBJ whole genome shotgun (WGS) entry which is preliminary data.</text>
</comment>
<dbReference type="Proteomes" id="UP000006230">
    <property type="component" value="Unassembled WGS sequence"/>
</dbReference>
<dbReference type="PROSITE" id="PS51257">
    <property type="entry name" value="PROKAR_LIPOPROTEIN"/>
    <property type="match status" value="1"/>
</dbReference>
<organism evidence="2 3">
    <name type="scientific">Salipiger bermudensis (strain DSM 26914 / JCM 13377 / KCTC 12554 / HTCC2601)</name>
    <name type="common">Pelagibaca bermudensis</name>
    <dbReference type="NCBI Taxonomy" id="314265"/>
    <lineage>
        <taxon>Bacteria</taxon>
        <taxon>Pseudomonadati</taxon>
        <taxon>Pseudomonadota</taxon>
        <taxon>Alphaproteobacteria</taxon>
        <taxon>Rhodobacterales</taxon>
        <taxon>Roseobacteraceae</taxon>
        <taxon>Salipiger</taxon>
    </lineage>
</organism>
<name>Q0FTE7_SALBH</name>
<proteinExistence type="predicted"/>
<protein>
    <submittedName>
        <fullName evidence="2">Lipoprotein, putative</fullName>
    </submittedName>
</protein>
<sequence length="202" mass="21566">MSSRQADAALLALALLLAGCGATVSTKGSVTAPPAAATEAREARIAEVTRALLALGPSVDPAEAARAARIAVEVPLARARDWQVTDPPLVHNFKVVNGLRDKGVCQDFADALEIALAGERFRTLELHRAIANARNLKLEHATVIVTASGAPMESGLVLDPWRTGQGRLWVGRVTEDPDYHWESRAAVRAWHAAWKARTKAGT</sequence>
<dbReference type="RefSeq" id="WP_007800972.1">
    <property type="nucleotide sequence ID" value="NZ_DS022276.1"/>
</dbReference>
<keyword evidence="1" id="KW-0732">Signal</keyword>
<feature type="chain" id="PRO_5004172008" evidence="1">
    <location>
        <begin position="25"/>
        <end position="202"/>
    </location>
</feature>
<dbReference type="AlphaFoldDB" id="Q0FTE7"/>
<evidence type="ECO:0000313" key="3">
    <source>
        <dbReference type="Proteomes" id="UP000006230"/>
    </source>
</evidence>
<accession>Q0FTE7</accession>
<dbReference type="eggNOG" id="COG4238">
    <property type="taxonomic scope" value="Bacteria"/>
</dbReference>
<feature type="signal peptide" evidence="1">
    <location>
        <begin position="1"/>
        <end position="24"/>
    </location>
</feature>
<dbReference type="STRING" id="314265.R2601_26241"/>
<dbReference type="HOGENOM" id="CLU_106693_0_0_5"/>